<keyword evidence="4 7" id="KW-0812">Transmembrane</keyword>
<evidence type="ECO:0000256" key="4">
    <source>
        <dbReference type="ARBA" id="ARBA00022692"/>
    </source>
</evidence>
<sequence length="416" mass="45851">MDVFKREAMSRLFSGSAWVVPFSFFPTLARAAFLSYFLIFLKERYDLSVDQIGLFVGGFVFLSSVSSVVFGPMLDSLNIKTLMLTSSVIQSAVYLSLHMSGSLVLVFTLCILLNLAYLSLETAVRMCISRLLTPQETASVLSLKYTLTNTAYALGPLVGLWLNRQGISPLFFCSASALIFMAVIIKPVVLPRGGDQNNGEGKGWLGSLGTLARDSKLLKFSVASVLVAGVFGTFHIYVGQYVVTTHSVEQAYEIINVVFVTNALVSILLQYLIGRRVTVEFFRHWIVSCMLAFVIGLIGFAFSDTLYAWAFFTVIFTVGEIIIQPLEFLYISRIAPVHMEGAYYSSQNLTYLGSASTPVVGGFILASFSPLYFFGYLMVLLMVGGTIFYIQGERLSDVDSQKKPLANGAFDDQRSI</sequence>
<organism evidence="8 9">
    <name type="scientific">Pseudomonas kairouanensis</name>
    <dbReference type="NCBI Taxonomy" id="2293832"/>
    <lineage>
        <taxon>Bacteria</taxon>
        <taxon>Pseudomonadati</taxon>
        <taxon>Pseudomonadota</taxon>
        <taxon>Gammaproteobacteria</taxon>
        <taxon>Pseudomonadales</taxon>
        <taxon>Pseudomonadaceae</taxon>
        <taxon>Pseudomonas</taxon>
    </lineage>
</organism>
<feature type="transmembrane region" description="Helical" evidence="7">
    <location>
        <begin position="285"/>
        <end position="302"/>
    </location>
</feature>
<reference evidence="8 9" key="1">
    <citation type="journal article" date="2019" name="Syst. Appl. Microbiol.">
        <title>New species of pathogenic Pseudomonas isolated from citrus in Tunisia: Proposal of Pseudomonas kairouanensis sp. nov. and Pseudomonas nabeulensis sp. nov.</title>
        <authorList>
            <person name="Oueslati M."/>
            <person name="Mulet M."/>
            <person name="Gomila M."/>
            <person name="Berge O."/>
            <person name="Hajlaoui M.R."/>
            <person name="Lalucat J."/>
            <person name="Sadfi-Zouaoui N."/>
            <person name="Garcia-Valdes E."/>
        </authorList>
    </citation>
    <scope>NUCLEOTIDE SEQUENCE [LARGE SCALE GENOMIC DNA]</scope>
    <source>
        <strain evidence="8 9">KC12</strain>
    </source>
</reference>
<dbReference type="RefSeq" id="WP_135287381.1">
    <property type="nucleotide sequence ID" value="NZ_QUZU01000001.1"/>
</dbReference>
<dbReference type="InterPro" id="IPR036259">
    <property type="entry name" value="MFS_trans_sf"/>
</dbReference>
<feature type="transmembrane region" description="Helical" evidence="7">
    <location>
        <begin position="52"/>
        <end position="74"/>
    </location>
</feature>
<feature type="transmembrane region" description="Helical" evidence="7">
    <location>
        <begin position="141"/>
        <end position="161"/>
    </location>
</feature>
<keyword evidence="6 7" id="KW-0472">Membrane</keyword>
<proteinExistence type="predicted"/>
<keyword evidence="5 7" id="KW-1133">Transmembrane helix</keyword>
<feature type="transmembrane region" description="Helical" evidence="7">
    <location>
        <begin position="167"/>
        <end position="185"/>
    </location>
</feature>
<dbReference type="Pfam" id="PF07690">
    <property type="entry name" value="MFS_1"/>
    <property type="match status" value="1"/>
</dbReference>
<protein>
    <submittedName>
        <fullName evidence="8">MFS transporter</fullName>
    </submittedName>
</protein>
<dbReference type="SUPFAM" id="SSF103473">
    <property type="entry name" value="MFS general substrate transporter"/>
    <property type="match status" value="1"/>
</dbReference>
<feature type="transmembrane region" description="Helical" evidence="7">
    <location>
        <begin position="20"/>
        <end position="40"/>
    </location>
</feature>
<keyword evidence="3" id="KW-1003">Cell membrane</keyword>
<feature type="transmembrane region" description="Helical" evidence="7">
    <location>
        <begin position="308"/>
        <end position="329"/>
    </location>
</feature>
<dbReference type="EMBL" id="QUZU01000001">
    <property type="protein sequence ID" value="TFY92449.1"/>
    <property type="molecule type" value="Genomic_DNA"/>
</dbReference>
<name>A0A4Z0B1X3_9PSED</name>
<dbReference type="InterPro" id="IPR011701">
    <property type="entry name" value="MFS"/>
</dbReference>
<evidence type="ECO:0000313" key="8">
    <source>
        <dbReference type="EMBL" id="TFY92449.1"/>
    </source>
</evidence>
<gene>
    <name evidence="8" type="ORF">DYL59_00375</name>
</gene>
<feature type="transmembrane region" description="Helical" evidence="7">
    <location>
        <begin position="349"/>
        <end position="366"/>
    </location>
</feature>
<evidence type="ECO:0000256" key="3">
    <source>
        <dbReference type="ARBA" id="ARBA00022475"/>
    </source>
</evidence>
<comment type="caution">
    <text evidence="8">The sequence shown here is derived from an EMBL/GenBank/DDBJ whole genome shotgun (WGS) entry which is preliminary data.</text>
</comment>
<dbReference type="Gene3D" id="1.20.1250.20">
    <property type="entry name" value="MFS general substrate transporter like domains"/>
    <property type="match status" value="1"/>
</dbReference>
<accession>A0A4Z0B1X3</accession>
<evidence type="ECO:0000256" key="1">
    <source>
        <dbReference type="ARBA" id="ARBA00004651"/>
    </source>
</evidence>
<feature type="transmembrane region" description="Helical" evidence="7">
    <location>
        <begin position="217"/>
        <end position="238"/>
    </location>
</feature>
<keyword evidence="9" id="KW-1185">Reference proteome</keyword>
<feature type="transmembrane region" description="Helical" evidence="7">
    <location>
        <begin position="94"/>
        <end position="120"/>
    </location>
</feature>
<feature type="transmembrane region" description="Helical" evidence="7">
    <location>
        <begin position="372"/>
        <end position="390"/>
    </location>
</feature>
<dbReference type="OrthoDB" id="3237211at2"/>
<keyword evidence="2" id="KW-0813">Transport</keyword>
<evidence type="ECO:0000256" key="5">
    <source>
        <dbReference type="ARBA" id="ARBA00022989"/>
    </source>
</evidence>
<dbReference type="InterPro" id="IPR050171">
    <property type="entry name" value="MFS_Transporters"/>
</dbReference>
<dbReference type="Proteomes" id="UP000297391">
    <property type="component" value="Unassembled WGS sequence"/>
</dbReference>
<dbReference type="GO" id="GO:0022857">
    <property type="term" value="F:transmembrane transporter activity"/>
    <property type="evidence" value="ECO:0007669"/>
    <property type="project" value="InterPro"/>
</dbReference>
<evidence type="ECO:0000256" key="2">
    <source>
        <dbReference type="ARBA" id="ARBA00022448"/>
    </source>
</evidence>
<dbReference type="PANTHER" id="PTHR23517:SF3">
    <property type="entry name" value="INTEGRAL MEMBRANE TRANSPORT PROTEIN"/>
    <property type="match status" value="1"/>
</dbReference>
<feature type="transmembrane region" description="Helical" evidence="7">
    <location>
        <begin position="250"/>
        <end position="273"/>
    </location>
</feature>
<evidence type="ECO:0000313" key="9">
    <source>
        <dbReference type="Proteomes" id="UP000297391"/>
    </source>
</evidence>
<dbReference type="GO" id="GO:0005886">
    <property type="term" value="C:plasma membrane"/>
    <property type="evidence" value="ECO:0007669"/>
    <property type="project" value="UniProtKB-SubCell"/>
</dbReference>
<dbReference type="PANTHER" id="PTHR23517">
    <property type="entry name" value="RESISTANCE PROTEIN MDTM, PUTATIVE-RELATED-RELATED"/>
    <property type="match status" value="1"/>
</dbReference>
<comment type="subcellular location">
    <subcellularLocation>
        <location evidence="1">Cell membrane</location>
        <topology evidence="1">Multi-pass membrane protein</topology>
    </subcellularLocation>
</comment>
<evidence type="ECO:0000256" key="6">
    <source>
        <dbReference type="ARBA" id="ARBA00023136"/>
    </source>
</evidence>
<evidence type="ECO:0000256" key="7">
    <source>
        <dbReference type="SAM" id="Phobius"/>
    </source>
</evidence>
<dbReference type="AlphaFoldDB" id="A0A4Z0B1X3"/>